<sequence>MVFLSPCKILFGSISSEKISTFLKESGYSHPLIITDSFIGNSPILKNLTEPLSISGINYVTYTDIEIEPTTDSIDKLRAFYHLGQFDIIIALGGGSVIDSAKALSIMESFGGDYTDWHIPNTPTGKVIPVLSVPTIAGSGSETTNACVLRSSLDQSIIIFASDACISSAVFIDHELTMSVPSTLLAVTGIDALTHALEAYTSILANDFSDMFALEAVRLLSQNLRPAFNDPTNMSAKKSLMIGSMIAGYAFSNAGLTLIHGMSGPISAHFGIPHALSNAILLPTLHRYCANGATSKYAVLARTILPRLENESDETACEELIKELSALNNELQIPTLSSLDINESEYVSVLDTLADEALQLGLIQNCPFVPSHTQIVDLYKQCWSEKW</sequence>
<dbReference type="InterPro" id="IPR001670">
    <property type="entry name" value="ADH_Fe/GldA"/>
</dbReference>
<keyword evidence="8" id="KW-1185">Reference proteome</keyword>
<proteinExistence type="inferred from homology"/>
<dbReference type="RefSeq" id="WP_169018974.1">
    <property type="nucleotide sequence ID" value="NZ_JABBMT010000003.1"/>
</dbReference>
<evidence type="ECO:0000256" key="4">
    <source>
        <dbReference type="ARBA" id="ARBA00023027"/>
    </source>
</evidence>
<dbReference type="Pfam" id="PF00465">
    <property type="entry name" value="Fe-ADH"/>
    <property type="match status" value="1"/>
</dbReference>
<keyword evidence="4" id="KW-0520">NAD</keyword>
<evidence type="ECO:0000313" key="8">
    <source>
        <dbReference type="Proteomes" id="UP000570493"/>
    </source>
</evidence>
<dbReference type="PANTHER" id="PTHR11496:SF102">
    <property type="entry name" value="ALCOHOL DEHYDROGENASE 4"/>
    <property type="match status" value="1"/>
</dbReference>
<accession>A0A7Y0DQS6</accession>
<dbReference type="FunFam" id="1.20.1090.10:FF:000001">
    <property type="entry name" value="Aldehyde-alcohol dehydrogenase"/>
    <property type="match status" value="1"/>
</dbReference>
<evidence type="ECO:0000259" key="6">
    <source>
        <dbReference type="Pfam" id="PF25137"/>
    </source>
</evidence>
<comment type="caution">
    <text evidence="7">The sequence shown here is derived from an EMBL/GenBank/DDBJ whole genome shotgun (WGS) entry which is preliminary data.</text>
</comment>
<dbReference type="InterPro" id="IPR056798">
    <property type="entry name" value="ADH_Fe_C"/>
</dbReference>
<dbReference type="FunFam" id="3.40.50.1970:FF:000003">
    <property type="entry name" value="Alcohol dehydrogenase, iron-containing"/>
    <property type="match status" value="1"/>
</dbReference>
<dbReference type="GO" id="GO:0046872">
    <property type="term" value="F:metal ion binding"/>
    <property type="evidence" value="ECO:0007669"/>
    <property type="project" value="InterPro"/>
</dbReference>
<dbReference type="InterPro" id="IPR018211">
    <property type="entry name" value="ADH_Fe_CS"/>
</dbReference>
<evidence type="ECO:0000256" key="3">
    <source>
        <dbReference type="ARBA" id="ARBA00023002"/>
    </source>
</evidence>
<dbReference type="EMBL" id="JABBMT010000003">
    <property type="protein sequence ID" value="NMM39947.1"/>
    <property type="molecule type" value="Genomic_DNA"/>
</dbReference>
<dbReference type="Proteomes" id="UP000570493">
    <property type="component" value="Unassembled WGS sequence"/>
</dbReference>
<dbReference type="PROSITE" id="PS00913">
    <property type="entry name" value="ADH_IRON_1"/>
    <property type="match status" value="1"/>
</dbReference>
<feature type="domain" description="Fe-containing alcohol dehydrogenase-like C-terminal" evidence="6">
    <location>
        <begin position="186"/>
        <end position="382"/>
    </location>
</feature>
<gene>
    <name evidence="7" type="ORF">HHO47_03590</name>
</gene>
<evidence type="ECO:0000259" key="5">
    <source>
        <dbReference type="Pfam" id="PF00465"/>
    </source>
</evidence>
<dbReference type="Gene3D" id="1.20.1090.10">
    <property type="entry name" value="Dehydroquinate synthase-like - alpha domain"/>
    <property type="match status" value="1"/>
</dbReference>
<comment type="cofactor">
    <cofactor evidence="1">
        <name>Fe cation</name>
        <dbReference type="ChEBI" id="CHEBI:24875"/>
    </cofactor>
</comment>
<dbReference type="Pfam" id="PF25137">
    <property type="entry name" value="ADH_Fe_C"/>
    <property type="match status" value="1"/>
</dbReference>
<organism evidence="7 8">
    <name type="scientific">Pseudoalteromonas arctica</name>
    <dbReference type="NCBI Taxonomy" id="394751"/>
    <lineage>
        <taxon>Bacteria</taxon>
        <taxon>Pseudomonadati</taxon>
        <taxon>Pseudomonadota</taxon>
        <taxon>Gammaproteobacteria</taxon>
        <taxon>Alteromonadales</taxon>
        <taxon>Pseudoalteromonadaceae</taxon>
        <taxon>Pseudoalteromonas</taxon>
    </lineage>
</organism>
<dbReference type="AlphaFoldDB" id="A0A7Y0DQS6"/>
<protein>
    <submittedName>
        <fullName evidence="7">Iron-containing alcohol dehydrogenase</fullName>
    </submittedName>
</protein>
<reference evidence="7" key="1">
    <citation type="submission" date="2020-04" db="EMBL/GenBank/DDBJ databases">
        <title>Genome Sequencing for Pseudoaltermonas arctica.</title>
        <authorList>
            <person name="Elkins N.S."/>
        </authorList>
    </citation>
    <scope>NUCLEOTIDE SEQUENCE [LARGE SCALE GENOMIC DNA]</scope>
    <source>
        <strain evidence="7">NEC-BIFX-2020_0012</strain>
    </source>
</reference>
<name>A0A7Y0DQS6_9GAMM</name>
<evidence type="ECO:0000313" key="7">
    <source>
        <dbReference type="EMBL" id="NMM39947.1"/>
    </source>
</evidence>
<evidence type="ECO:0000256" key="1">
    <source>
        <dbReference type="ARBA" id="ARBA00001962"/>
    </source>
</evidence>
<dbReference type="GO" id="GO:0004022">
    <property type="term" value="F:alcohol dehydrogenase (NAD+) activity"/>
    <property type="evidence" value="ECO:0007669"/>
    <property type="project" value="TreeGrafter"/>
</dbReference>
<dbReference type="Gene3D" id="3.40.50.1970">
    <property type="match status" value="1"/>
</dbReference>
<comment type="similarity">
    <text evidence="2">Belongs to the iron-containing alcohol dehydrogenase family.</text>
</comment>
<keyword evidence="3" id="KW-0560">Oxidoreductase</keyword>
<dbReference type="InterPro" id="IPR039697">
    <property type="entry name" value="Alcohol_dehydrogenase_Fe"/>
</dbReference>
<evidence type="ECO:0000256" key="2">
    <source>
        <dbReference type="ARBA" id="ARBA00007358"/>
    </source>
</evidence>
<feature type="domain" description="Alcohol dehydrogenase iron-type/glycerol dehydrogenase GldA" evidence="5">
    <location>
        <begin position="6"/>
        <end position="173"/>
    </location>
</feature>
<dbReference type="SUPFAM" id="SSF56796">
    <property type="entry name" value="Dehydroquinate synthase-like"/>
    <property type="match status" value="1"/>
</dbReference>
<dbReference type="PANTHER" id="PTHR11496">
    <property type="entry name" value="ALCOHOL DEHYDROGENASE"/>
    <property type="match status" value="1"/>
</dbReference>